<name>A0A840YJK7_9SPHN</name>
<feature type="transmembrane region" description="Helical" evidence="1">
    <location>
        <begin position="12"/>
        <end position="35"/>
    </location>
</feature>
<dbReference type="AlphaFoldDB" id="A0A840YJK7"/>
<keyword evidence="3" id="KW-1185">Reference proteome</keyword>
<sequence>MAHLTAIEISNWIAIYVAAGLCCAIAMVLSVSMALHGLWKERAWTDIGTVRGAVLFIPKAWWRWQKLYFLSTPVTLGIVGSFAASLSWA</sequence>
<evidence type="ECO:0000313" key="3">
    <source>
        <dbReference type="Proteomes" id="UP000527143"/>
    </source>
</evidence>
<keyword evidence="1" id="KW-0812">Transmembrane</keyword>
<keyword evidence="1" id="KW-0472">Membrane</keyword>
<dbReference type="EMBL" id="JACIJF010000016">
    <property type="protein sequence ID" value="MBB5712369.1"/>
    <property type="molecule type" value="Genomic_DNA"/>
</dbReference>
<dbReference type="Proteomes" id="UP000527143">
    <property type="component" value="Unassembled WGS sequence"/>
</dbReference>
<feature type="transmembrane region" description="Helical" evidence="1">
    <location>
        <begin position="67"/>
        <end position="88"/>
    </location>
</feature>
<protein>
    <submittedName>
        <fullName evidence="2">Uncharacterized protein</fullName>
    </submittedName>
</protein>
<comment type="caution">
    <text evidence="2">The sequence shown here is derived from an EMBL/GenBank/DDBJ whole genome shotgun (WGS) entry which is preliminary data.</text>
</comment>
<organism evidence="2 3">
    <name type="scientific">Sphingomonas xinjiangensis</name>
    <dbReference type="NCBI Taxonomy" id="643568"/>
    <lineage>
        <taxon>Bacteria</taxon>
        <taxon>Pseudomonadati</taxon>
        <taxon>Pseudomonadota</taxon>
        <taxon>Alphaproteobacteria</taxon>
        <taxon>Sphingomonadales</taxon>
        <taxon>Sphingomonadaceae</taxon>
        <taxon>Sphingomonas</taxon>
    </lineage>
</organism>
<gene>
    <name evidence="2" type="ORF">FHT02_003628</name>
</gene>
<accession>A0A840YJK7</accession>
<proteinExistence type="predicted"/>
<evidence type="ECO:0000256" key="1">
    <source>
        <dbReference type="SAM" id="Phobius"/>
    </source>
</evidence>
<dbReference type="RefSeq" id="WP_184090779.1">
    <property type="nucleotide sequence ID" value="NZ_JACIJF010000016.1"/>
</dbReference>
<reference evidence="2 3" key="1">
    <citation type="submission" date="2020-08" db="EMBL/GenBank/DDBJ databases">
        <title>Genomic Encyclopedia of Type Strains, Phase IV (KMG-IV): sequencing the most valuable type-strain genomes for metagenomic binning, comparative biology and taxonomic classification.</title>
        <authorList>
            <person name="Goeker M."/>
        </authorList>
    </citation>
    <scope>NUCLEOTIDE SEQUENCE [LARGE SCALE GENOMIC DNA]</scope>
    <source>
        <strain evidence="2 3">DSM 26736</strain>
    </source>
</reference>
<evidence type="ECO:0000313" key="2">
    <source>
        <dbReference type="EMBL" id="MBB5712369.1"/>
    </source>
</evidence>
<keyword evidence="1" id="KW-1133">Transmembrane helix</keyword>